<feature type="transmembrane region" description="Helical" evidence="1">
    <location>
        <begin position="655"/>
        <end position="676"/>
    </location>
</feature>
<feature type="transmembrane region" description="Helical" evidence="1">
    <location>
        <begin position="603"/>
        <end position="623"/>
    </location>
</feature>
<keyword evidence="3" id="KW-1185">Reference proteome</keyword>
<evidence type="ECO:0000313" key="3">
    <source>
        <dbReference type="Proteomes" id="UP000220158"/>
    </source>
</evidence>
<accession>A0A1J1H4P1</accession>
<dbReference type="KEGG" id="prel:PRELSG_0830900"/>
<dbReference type="GeneID" id="39735985"/>
<dbReference type="OrthoDB" id="372195at2759"/>
<name>A0A1J1H4P1_PLARL</name>
<dbReference type="EMBL" id="LN835303">
    <property type="protein sequence ID" value="CRG99879.1"/>
    <property type="molecule type" value="Genomic_DNA"/>
</dbReference>
<dbReference type="OMA" id="NYMAASH"/>
<evidence type="ECO:0000313" key="2">
    <source>
        <dbReference type="EMBL" id="CRG99879.1"/>
    </source>
</evidence>
<dbReference type="AlphaFoldDB" id="A0A1J1H4P1"/>
<keyword evidence="1" id="KW-0472">Membrane</keyword>
<sequence length="1246" mass="154918">MINFETFLLLNDEILKPYSFFEKVLTYYILKRLVKYLLVKYSKNYTIEICSCNELNVNNLFYSKYINFYKLQNDRRLLNFFRIILKEKKTDFKMHYNKHDIYIDNHSNKWNNNILKILYFYYNQLKNKNKLKCYGNFFLSFSTFIISLLHYENNVIKKKDKILFLFLFLLFFTTNSPMKKRNLKRFFNKKKKNTFFSDYKELYNIVYTHFNKVKIKDVQKLFKNHLFHIHIFNENVNEEKKSEKKKKVLILCKKTLFYLNEICANYIKLLNQNYNISNLKDKEQLLKSFCLLKSYDNKYHIFSLYNNTIMNRKKNNFCHLHVLLKNIYKNKLISKENMKKIIYFLRKKIVCTFYFKKYLKLFYYKFLFKYKKLRNNHYVIKYKNMKKHQKENKRLLISEINFIEEKKKSSFTLICAYICLINNNNYYNLYYFFIYLLKKNKSISFHEQINYFINEIAKIDAKCQYIWNMKNMFFYFYVQMYLKENLNIIKKGKSKRNLSNVFLFFLRIIINSNKYKIYKKKKKLIFTKSIIKTDIYNKKRSFKKYIIQKLYNNKNTINSWDFRYNSIYYKNKKKHKCVIMKNFLKYLRKNFDFFFKILECKSYNYMATSHIFILYNFLFFFCLKKKKKKNGCNFKIYSIKNILYKNYRIILHNNIYYYAFHNLFLMLYIQKIYHFLIQYLNNFFFVIFKKNIYTYNFNSLIIQKSYKQYKNPFNDKFYRNNYYSYDNIYKIDNTYNNKSSCCYKFNSSYKKKNNSDISKVDIYNNFYYNINNINNIYYNTICNNYNNYNSKNNLSKLIIDRNQLNQINKNHSLNAIVRSNFIYINNTYLEFYIFPRKKYCRVGSNINIYFLYERIKYFLINYKTNLKDMIKFLRKFYKENYYLSFYTNTLRNIFYCICNCNSFFYELFYNLIIPLLFQKNYSNTKKKKKTVIALLHDFDCYFMKELKFLKKHYTLIKIKYEEKYRQMKINNKFLRIYSNYNKTYSKSIKNNKKWITNNFHIFSINRDLCVYNMLISFNKLKNKKTKNEYQNFSLRNYYFIFFKCVINLIHEYSIYVYHILKKSFYTEKNIPTYFNKHYINNLDNNFNKINTNFIVNKVKNDLNYTKYNNPKNRIIKKNINDNNKCNVVKDNDIYNSNINNSKNYKDKEVTYFYLNLKENLNFLYKIYKDIFHFFEVFKKNNFILFYVLKKLVLSSKKIKKKIFFLKSFFSINFLMFLCEHTYIFYILKEIYKILRIIFSKKFYISN</sequence>
<protein>
    <submittedName>
        <fullName evidence="2">Uncharacterized protein</fullName>
    </submittedName>
</protein>
<dbReference type="VEuPathDB" id="PlasmoDB:PRELSG_0830900"/>
<evidence type="ECO:0000256" key="1">
    <source>
        <dbReference type="SAM" id="Phobius"/>
    </source>
</evidence>
<dbReference type="Proteomes" id="UP000220158">
    <property type="component" value="Chromosome 8"/>
</dbReference>
<keyword evidence="1" id="KW-0812">Transmembrane</keyword>
<reference evidence="2 3" key="1">
    <citation type="submission" date="2015-04" db="EMBL/GenBank/DDBJ databases">
        <authorList>
            <consortium name="Pathogen Informatics"/>
        </authorList>
    </citation>
    <scope>NUCLEOTIDE SEQUENCE [LARGE SCALE GENOMIC DNA]</scope>
    <source>
        <strain evidence="2 3">SGS1</strain>
    </source>
</reference>
<proteinExistence type="predicted"/>
<organism evidence="2 3">
    <name type="scientific">Plasmodium relictum</name>
    <dbReference type="NCBI Taxonomy" id="85471"/>
    <lineage>
        <taxon>Eukaryota</taxon>
        <taxon>Sar</taxon>
        <taxon>Alveolata</taxon>
        <taxon>Apicomplexa</taxon>
        <taxon>Aconoidasida</taxon>
        <taxon>Haemosporida</taxon>
        <taxon>Plasmodiidae</taxon>
        <taxon>Plasmodium</taxon>
        <taxon>Plasmodium (Haemamoeba)</taxon>
    </lineage>
</organism>
<gene>
    <name evidence="2" type="ORF">PRELSG_0830900</name>
</gene>
<keyword evidence="1" id="KW-1133">Transmembrane helix</keyword>
<feature type="transmembrane region" description="Helical" evidence="1">
    <location>
        <begin position="1203"/>
        <end position="1227"/>
    </location>
</feature>
<dbReference type="RefSeq" id="XP_028532884.1">
    <property type="nucleotide sequence ID" value="XM_028676391.1"/>
</dbReference>